<dbReference type="SUPFAM" id="SSF47384">
    <property type="entry name" value="Homodimeric domain of signal transducing histidine kinase"/>
    <property type="match status" value="1"/>
</dbReference>
<dbReference type="Proteomes" id="UP000256345">
    <property type="component" value="Unassembled WGS sequence"/>
</dbReference>
<dbReference type="SUPFAM" id="SSF55874">
    <property type="entry name" value="ATPase domain of HSP90 chaperone/DNA topoisomerase II/histidine kinase"/>
    <property type="match status" value="1"/>
</dbReference>
<dbReference type="KEGG" id="age:AA314_00912"/>
<dbReference type="PRINTS" id="PR00344">
    <property type="entry name" value="BCTRLSENSOR"/>
</dbReference>
<evidence type="ECO:0000313" key="13">
    <source>
        <dbReference type="Proteomes" id="UP000035579"/>
    </source>
</evidence>
<dbReference type="InterPro" id="IPR015943">
    <property type="entry name" value="WD40/YVTN_repeat-like_dom_sf"/>
</dbReference>
<evidence type="ECO:0000256" key="4">
    <source>
        <dbReference type="ARBA" id="ARBA00022679"/>
    </source>
</evidence>
<dbReference type="Gene3D" id="2.130.10.10">
    <property type="entry name" value="YVTN repeat-like/Quinoprotein amine dehydrogenase"/>
    <property type="match status" value="3"/>
</dbReference>
<dbReference type="SMART" id="SM00387">
    <property type="entry name" value="HATPase_c"/>
    <property type="match status" value="1"/>
</dbReference>
<dbReference type="Gene3D" id="2.60.40.10">
    <property type="entry name" value="Immunoglobulins"/>
    <property type="match status" value="1"/>
</dbReference>
<dbReference type="InterPro" id="IPR011110">
    <property type="entry name" value="Reg_prop"/>
</dbReference>
<evidence type="ECO:0000256" key="8">
    <source>
        <dbReference type="ARBA" id="ARBA00023012"/>
    </source>
</evidence>
<gene>
    <name evidence="11" type="ORF">AA314_00912</name>
    <name evidence="12" type="ORF">ATI61_1249</name>
</gene>
<dbReference type="InterPro" id="IPR036890">
    <property type="entry name" value="HATPase_C_sf"/>
</dbReference>
<dbReference type="AlphaFoldDB" id="A0AAC8Q1V5"/>
<accession>A0AAC8Q1V5</accession>
<dbReference type="SMART" id="SM00388">
    <property type="entry name" value="HisKA"/>
    <property type="match status" value="1"/>
</dbReference>
<dbReference type="CDD" id="cd00082">
    <property type="entry name" value="HisKA"/>
    <property type="match status" value="1"/>
</dbReference>
<organism evidence="11 13">
    <name type="scientific">Archangium gephyra</name>
    <dbReference type="NCBI Taxonomy" id="48"/>
    <lineage>
        <taxon>Bacteria</taxon>
        <taxon>Pseudomonadati</taxon>
        <taxon>Myxococcota</taxon>
        <taxon>Myxococcia</taxon>
        <taxon>Myxococcales</taxon>
        <taxon>Cystobacterineae</taxon>
        <taxon>Archangiaceae</taxon>
        <taxon>Archangium</taxon>
    </lineage>
</organism>
<feature type="coiled-coil region" evidence="9">
    <location>
        <begin position="759"/>
        <end position="786"/>
    </location>
</feature>
<dbReference type="InterPro" id="IPR005467">
    <property type="entry name" value="His_kinase_dom"/>
</dbReference>
<proteinExistence type="predicted"/>
<keyword evidence="7" id="KW-0067">ATP-binding</keyword>
<reference evidence="11 13" key="1">
    <citation type="submission" date="2015-05" db="EMBL/GenBank/DDBJ databases">
        <title>Genome assembly of Archangium gephyra DSM 2261.</title>
        <authorList>
            <person name="Sharma G."/>
            <person name="Subramanian S."/>
        </authorList>
    </citation>
    <scope>NUCLEOTIDE SEQUENCE [LARGE SCALE GENOMIC DNA]</scope>
    <source>
        <strain evidence="11 13">DSM 2261</strain>
    </source>
</reference>
<keyword evidence="8" id="KW-0902">Two-component regulatory system</keyword>
<dbReference type="InterPro" id="IPR003661">
    <property type="entry name" value="HisK_dim/P_dom"/>
</dbReference>
<keyword evidence="5" id="KW-0547">Nucleotide-binding</keyword>
<evidence type="ECO:0000256" key="2">
    <source>
        <dbReference type="ARBA" id="ARBA00012438"/>
    </source>
</evidence>
<dbReference type="InterPro" id="IPR003594">
    <property type="entry name" value="HATPase_dom"/>
</dbReference>
<dbReference type="PANTHER" id="PTHR43065:SF10">
    <property type="entry name" value="PEROXIDE STRESS-ACTIVATED HISTIDINE KINASE MAK3"/>
    <property type="match status" value="1"/>
</dbReference>
<reference evidence="12 14" key="2">
    <citation type="submission" date="2018-08" db="EMBL/GenBank/DDBJ databases">
        <title>Genomic Encyclopedia of Archaeal and Bacterial Type Strains, Phase II (KMG-II): from individual species to whole genera.</title>
        <authorList>
            <person name="Goeker M."/>
        </authorList>
    </citation>
    <scope>NUCLEOTIDE SEQUENCE [LARGE SCALE GENOMIC DNA]</scope>
    <source>
        <strain evidence="12 14">DSM 2261</strain>
    </source>
</reference>
<keyword evidence="14" id="KW-1185">Reference proteome</keyword>
<evidence type="ECO:0000313" key="11">
    <source>
        <dbReference type="EMBL" id="AKI99285.1"/>
    </source>
</evidence>
<sequence>MPSYRIATLLTLGLTVLLWAREARSGEPSGRIGFRSYGTDSGIENHDMSCVMQDAAGFVWVCAADAMYRFDGERFERFGLDAGLPSSIMRDETLDSQGRLMLATQKGVVRWDGSRFVDVPMNGIPTQVWSLRLDAGGRLVAGTEQGLYVEVEPGRFVPMPGWPGGPAMVLWTDASGSIQVGSGSRVLSRDAGGRWLIHEVAGNRNSMADLVRDGLGQLWAGGEGWLAVQPREGMPFEDRSHLINGLMGAGRRLRLGLRGQLLVPNYRGLLSVEGERVELHRLGLSERSARMRDVLHDQEGTLWVVSLGVHRSLGRGLWTVHDASTGMPSSMIWGMTRDAQGTLWVGTDDGLARATSDGWLSVPGLRGYSLKSVKVGPDGALWAAGNPEGLHRYEPWSGKLRTYGPSEGLPARYTFDLLWEPDGTLWAATGSGLFHGVLKDGEWSFAQVLPNSRRTFFGGVERDTAGRLWVAGDGLFVREAGVFRRLGTADGLRDDRVRYLVARRDGRVCVSYVEPLGLSCFTYEKGRLTEVFRLDRSTGLLNGVTYMVNEDVAGRLWVGTGAGVHLVGEDGVLEHFGASGGLPGDDCSGNSFLADKDGTVWVGTSSGLGRFHGARYAGPAAPPRVVLLNTRLGPHEVAGSEVRGLEAEHGDTTLSVRFADLGSLDEGHVGHEVRLVGMDDWHAVPGRSVRYSTLPAGSYRFEVRARNDWGPWGPVAGFDLVVHPAWWASWWARGLGVLLLAAAVAGVVRWRGIALRRRNVELERLVAARTAELDQARQKVMQAEKLSAMGQLLARLSHEINNPLTAIHTNLPAVREYFDQLSLLLRHFRERLEKHPEDAEEMERLWRELDVEFLLQDTPDALEAMQHATERIRGIQADLRAFLRGESPKLEPGDLNAVVLETVELVRRSLPESARVEVRCGELPVFAFHRGQLGQVMLNLLRNALDALGEKGEVRVSTAVRDGMAELVVEDDGPGIPQELRARIFEPFFTTKDVGKGSGLGLAICRQLITENHGGTLELDTSVARGACFRVRLPLAQVTEAAGQRSAA</sequence>
<evidence type="ECO:0000256" key="5">
    <source>
        <dbReference type="ARBA" id="ARBA00022741"/>
    </source>
</evidence>
<evidence type="ECO:0000259" key="10">
    <source>
        <dbReference type="PROSITE" id="PS50109"/>
    </source>
</evidence>
<evidence type="ECO:0000256" key="7">
    <source>
        <dbReference type="ARBA" id="ARBA00022840"/>
    </source>
</evidence>
<dbReference type="RefSeq" id="WP_047854427.1">
    <property type="nucleotide sequence ID" value="NZ_CP011509.1"/>
</dbReference>
<evidence type="ECO:0000256" key="1">
    <source>
        <dbReference type="ARBA" id="ARBA00000085"/>
    </source>
</evidence>
<feature type="domain" description="Histidine kinase" evidence="10">
    <location>
        <begin position="795"/>
        <end position="1037"/>
    </location>
</feature>
<dbReference type="Pfam" id="PF07494">
    <property type="entry name" value="Reg_prop"/>
    <property type="match status" value="1"/>
</dbReference>
<keyword evidence="6 11" id="KW-0418">Kinase</keyword>
<evidence type="ECO:0000256" key="3">
    <source>
        <dbReference type="ARBA" id="ARBA00022553"/>
    </source>
</evidence>
<dbReference type="EC" id="2.7.13.3" evidence="2"/>
<dbReference type="GO" id="GO:0000155">
    <property type="term" value="F:phosphorelay sensor kinase activity"/>
    <property type="evidence" value="ECO:0007669"/>
    <property type="project" value="InterPro"/>
</dbReference>
<dbReference type="SUPFAM" id="SSF63829">
    <property type="entry name" value="Calcium-dependent phosphotriesterase"/>
    <property type="match status" value="2"/>
</dbReference>
<dbReference type="Proteomes" id="UP000035579">
    <property type="component" value="Chromosome"/>
</dbReference>
<comment type="catalytic activity">
    <reaction evidence="1">
        <text>ATP + protein L-histidine = ADP + protein N-phospho-L-histidine.</text>
        <dbReference type="EC" id="2.7.13.3"/>
    </reaction>
</comment>
<evidence type="ECO:0000256" key="6">
    <source>
        <dbReference type="ARBA" id="ARBA00022777"/>
    </source>
</evidence>
<dbReference type="InterPro" id="IPR036097">
    <property type="entry name" value="HisK_dim/P_sf"/>
</dbReference>
<dbReference type="Gene3D" id="1.10.287.130">
    <property type="match status" value="1"/>
</dbReference>
<name>A0AAC8Q1V5_9BACT</name>
<dbReference type="InterPro" id="IPR013783">
    <property type="entry name" value="Ig-like_fold"/>
</dbReference>
<evidence type="ECO:0000256" key="9">
    <source>
        <dbReference type="SAM" id="Coils"/>
    </source>
</evidence>
<dbReference type="CDD" id="cd00075">
    <property type="entry name" value="HATPase"/>
    <property type="match status" value="1"/>
</dbReference>
<dbReference type="InterPro" id="IPR004358">
    <property type="entry name" value="Sig_transdc_His_kin-like_C"/>
</dbReference>
<protein>
    <recommendedName>
        <fullName evidence="2">histidine kinase</fullName>
        <ecNumber evidence="2">2.7.13.3</ecNumber>
    </recommendedName>
</protein>
<keyword evidence="3" id="KW-0597">Phosphoprotein</keyword>
<evidence type="ECO:0000313" key="14">
    <source>
        <dbReference type="Proteomes" id="UP000256345"/>
    </source>
</evidence>
<keyword evidence="4" id="KW-0808">Transferase</keyword>
<keyword evidence="9" id="KW-0175">Coiled coil</keyword>
<evidence type="ECO:0000313" key="12">
    <source>
        <dbReference type="EMBL" id="REG15424.1"/>
    </source>
</evidence>
<dbReference type="PROSITE" id="PS50109">
    <property type="entry name" value="HIS_KIN"/>
    <property type="match status" value="1"/>
</dbReference>
<dbReference type="EMBL" id="QUMU01000024">
    <property type="protein sequence ID" value="REG15424.1"/>
    <property type="molecule type" value="Genomic_DNA"/>
</dbReference>
<dbReference type="PANTHER" id="PTHR43065">
    <property type="entry name" value="SENSOR HISTIDINE KINASE"/>
    <property type="match status" value="1"/>
</dbReference>
<dbReference type="Gene3D" id="3.30.565.10">
    <property type="entry name" value="Histidine kinase-like ATPase, C-terminal domain"/>
    <property type="match status" value="1"/>
</dbReference>
<dbReference type="GO" id="GO:0005524">
    <property type="term" value="F:ATP binding"/>
    <property type="evidence" value="ECO:0007669"/>
    <property type="project" value="UniProtKB-KW"/>
</dbReference>
<dbReference type="EMBL" id="CP011509">
    <property type="protein sequence ID" value="AKI99285.1"/>
    <property type="molecule type" value="Genomic_DNA"/>
</dbReference>
<dbReference type="Pfam" id="PF02518">
    <property type="entry name" value="HATPase_c"/>
    <property type="match status" value="1"/>
</dbReference>